<evidence type="ECO:0000256" key="6">
    <source>
        <dbReference type="ARBA" id="ARBA00022777"/>
    </source>
</evidence>
<dbReference type="EMBL" id="FOBS01000003">
    <property type="protein sequence ID" value="SEM06945.1"/>
    <property type="molecule type" value="Genomic_DNA"/>
</dbReference>
<dbReference type="Gene3D" id="3.30.565.10">
    <property type="entry name" value="Histidine kinase-like ATPase, C-terminal domain"/>
    <property type="match status" value="1"/>
</dbReference>
<keyword evidence="5" id="KW-0547">Nucleotide-binding</keyword>
<dbReference type="SUPFAM" id="SSF47384">
    <property type="entry name" value="Homodimeric domain of signal transducing histidine kinase"/>
    <property type="match status" value="1"/>
</dbReference>
<evidence type="ECO:0000313" key="12">
    <source>
        <dbReference type="EMBL" id="SEM06945.1"/>
    </source>
</evidence>
<dbReference type="InterPro" id="IPR035965">
    <property type="entry name" value="PAS-like_dom_sf"/>
</dbReference>
<evidence type="ECO:0000256" key="8">
    <source>
        <dbReference type="ARBA" id="ARBA00023012"/>
    </source>
</evidence>
<dbReference type="NCBIfam" id="TIGR00229">
    <property type="entry name" value="sensory_box"/>
    <property type="match status" value="1"/>
</dbReference>
<dbReference type="InterPro" id="IPR036890">
    <property type="entry name" value="HATPase_C_sf"/>
</dbReference>
<proteinExistence type="predicted"/>
<feature type="coiled-coil region" evidence="9">
    <location>
        <begin position="25"/>
        <end position="56"/>
    </location>
</feature>
<evidence type="ECO:0000259" key="10">
    <source>
        <dbReference type="PROSITE" id="PS50109"/>
    </source>
</evidence>
<dbReference type="InterPro" id="IPR000014">
    <property type="entry name" value="PAS"/>
</dbReference>
<keyword evidence="7" id="KW-0067">ATP-binding</keyword>
<keyword evidence="13" id="KW-1185">Reference proteome</keyword>
<keyword evidence="8" id="KW-0902">Two-component regulatory system</keyword>
<dbReference type="PRINTS" id="PR00344">
    <property type="entry name" value="BCTRLSENSOR"/>
</dbReference>
<dbReference type="CDD" id="cd00082">
    <property type="entry name" value="HisKA"/>
    <property type="match status" value="1"/>
</dbReference>
<evidence type="ECO:0000313" key="13">
    <source>
        <dbReference type="Proteomes" id="UP000198744"/>
    </source>
</evidence>
<feature type="domain" description="Histidine kinase" evidence="10">
    <location>
        <begin position="187"/>
        <end position="402"/>
    </location>
</feature>
<protein>
    <recommendedName>
        <fullName evidence="2">histidine kinase</fullName>
        <ecNumber evidence="2">2.7.13.3</ecNumber>
    </recommendedName>
</protein>
<dbReference type="PROSITE" id="PS50109">
    <property type="entry name" value="HIS_KIN"/>
    <property type="match status" value="1"/>
</dbReference>
<dbReference type="GO" id="GO:0000155">
    <property type="term" value="F:phosphorelay sensor kinase activity"/>
    <property type="evidence" value="ECO:0007669"/>
    <property type="project" value="InterPro"/>
</dbReference>
<dbReference type="Pfam" id="PF02518">
    <property type="entry name" value="HATPase_c"/>
    <property type="match status" value="1"/>
</dbReference>
<dbReference type="InterPro" id="IPR004358">
    <property type="entry name" value="Sig_transdc_His_kin-like_C"/>
</dbReference>
<keyword evidence="9" id="KW-0175">Coiled coil</keyword>
<dbReference type="PANTHER" id="PTHR43065:SF10">
    <property type="entry name" value="PEROXIDE STRESS-ACTIVATED HISTIDINE KINASE MAK3"/>
    <property type="match status" value="1"/>
</dbReference>
<dbReference type="Pfam" id="PF00512">
    <property type="entry name" value="HisKA"/>
    <property type="match status" value="1"/>
</dbReference>
<dbReference type="SMART" id="SM00388">
    <property type="entry name" value="HisKA"/>
    <property type="match status" value="1"/>
</dbReference>
<evidence type="ECO:0000256" key="7">
    <source>
        <dbReference type="ARBA" id="ARBA00022840"/>
    </source>
</evidence>
<dbReference type="RefSeq" id="WP_139198202.1">
    <property type="nucleotide sequence ID" value="NZ_FOBS01000003.1"/>
</dbReference>
<dbReference type="SMART" id="SM00091">
    <property type="entry name" value="PAS"/>
    <property type="match status" value="1"/>
</dbReference>
<gene>
    <name evidence="12" type="ORF">SAMN04489760_103173</name>
</gene>
<dbReference type="AlphaFoldDB" id="A0A1H7VDF6"/>
<dbReference type="SUPFAM" id="SSF55785">
    <property type="entry name" value="PYP-like sensor domain (PAS domain)"/>
    <property type="match status" value="1"/>
</dbReference>
<dbReference type="PROSITE" id="PS50112">
    <property type="entry name" value="PAS"/>
    <property type="match status" value="1"/>
</dbReference>
<evidence type="ECO:0000259" key="11">
    <source>
        <dbReference type="PROSITE" id="PS50112"/>
    </source>
</evidence>
<sequence length="402" mass="45444">MNDITSLQKSFEGFNQATLHIQQAFASLEKKFDSLNRELEEKNEELLRTLSEKEEMKSYLQNILESLTNGVLVTNLEDEIQVLNHASEGFLGKPQGEVIGKHLRVLFRDLPSSEWMDIFLNKSCQKGRGARLTFKDRLLEITGSPIKSGERKTGTVFILRDITRIEKLEGMAKRSEKFTALGEMAANIAHEIRNPLGSIELYASLLMKELKGVREKDRISRIISSVKKMDNKISNLLLFTKNRNLILQRIPLHNFLNELLGFCEPMIDRDKIFVNVAYAEEEPWIEGDVEMLKQAFFNLILNALQSLDAKGGSIGFETSYPPGQDQETDEPFIEIKISDSGSGIPRAMLARIFDPFFTTREEGSGLGLAIVHNIIEMHRGYISVESVEGKGTVVQILLPLVK</sequence>
<evidence type="ECO:0000256" key="2">
    <source>
        <dbReference type="ARBA" id="ARBA00012438"/>
    </source>
</evidence>
<dbReference type="SUPFAM" id="SSF55874">
    <property type="entry name" value="ATPase domain of HSP90 chaperone/DNA topoisomerase II/histidine kinase"/>
    <property type="match status" value="1"/>
</dbReference>
<keyword evidence="3" id="KW-0597">Phosphoprotein</keyword>
<name>A0A1H7VDF6_9BACT</name>
<evidence type="ECO:0000256" key="3">
    <source>
        <dbReference type="ARBA" id="ARBA00022553"/>
    </source>
</evidence>
<dbReference type="STRING" id="43775.SAMN04489760_103173"/>
<evidence type="ECO:0000256" key="9">
    <source>
        <dbReference type="SAM" id="Coils"/>
    </source>
</evidence>
<evidence type="ECO:0000256" key="5">
    <source>
        <dbReference type="ARBA" id="ARBA00022741"/>
    </source>
</evidence>
<dbReference type="InterPro" id="IPR003594">
    <property type="entry name" value="HATPase_dom"/>
</dbReference>
<dbReference type="Proteomes" id="UP000198744">
    <property type="component" value="Unassembled WGS sequence"/>
</dbReference>
<keyword evidence="6 12" id="KW-0418">Kinase</keyword>
<evidence type="ECO:0000256" key="1">
    <source>
        <dbReference type="ARBA" id="ARBA00000085"/>
    </source>
</evidence>
<dbReference type="InterPro" id="IPR005467">
    <property type="entry name" value="His_kinase_dom"/>
</dbReference>
<keyword evidence="4" id="KW-0808">Transferase</keyword>
<comment type="catalytic activity">
    <reaction evidence="1">
        <text>ATP + protein L-histidine = ADP + protein N-phospho-L-histidine.</text>
        <dbReference type="EC" id="2.7.13.3"/>
    </reaction>
</comment>
<dbReference type="Pfam" id="PF13426">
    <property type="entry name" value="PAS_9"/>
    <property type="match status" value="1"/>
</dbReference>
<reference evidence="12 13" key="1">
    <citation type="submission" date="2016-10" db="EMBL/GenBank/DDBJ databases">
        <authorList>
            <person name="de Groot N.N."/>
        </authorList>
    </citation>
    <scope>NUCLEOTIDE SEQUENCE [LARGE SCALE GENOMIC DNA]</scope>
    <source>
        <strain evidence="12 13">DSM 8423</strain>
    </source>
</reference>
<dbReference type="PANTHER" id="PTHR43065">
    <property type="entry name" value="SENSOR HISTIDINE KINASE"/>
    <property type="match status" value="1"/>
</dbReference>
<dbReference type="InterPro" id="IPR036097">
    <property type="entry name" value="HisK_dim/P_sf"/>
</dbReference>
<dbReference type="SMART" id="SM00387">
    <property type="entry name" value="HATPase_c"/>
    <property type="match status" value="1"/>
</dbReference>
<dbReference type="GO" id="GO:0005524">
    <property type="term" value="F:ATP binding"/>
    <property type="evidence" value="ECO:0007669"/>
    <property type="project" value="UniProtKB-KW"/>
</dbReference>
<evidence type="ECO:0000256" key="4">
    <source>
        <dbReference type="ARBA" id="ARBA00022679"/>
    </source>
</evidence>
<dbReference type="EC" id="2.7.13.3" evidence="2"/>
<dbReference type="CDD" id="cd00130">
    <property type="entry name" value="PAS"/>
    <property type="match status" value="1"/>
</dbReference>
<dbReference type="Gene3D" id="3.30.450.20">
    <property type="entry name" value="PAS domain"/>
    <property type="match status" value="1"/>
</dbReference>
<feature type="domain" description="PAS" evidence="11">
    <location>
        <begin position="56"/>
        <end position="103"/>
    </location>
</feature>
<organism evidence="12 13">
    <name type="scientific">Syntrophus gentianae</name>
    <dbReference type="NCBI Taxonomy" id="43775"/>
    <lineage>
        <taxon>Bacteria</taxon>
        <taxon>Pseudomonadati</taxon>
        <taxon>Thermodesulfobacteriota</taxon>
        <taxon>Syntrophia</taxon>
        <taxon>Syntrophales</taxon>
        <taxon>Syntrophaceae</taxon>
        <taxon>Syntrophus</taxon>
    </lineage>
</organism>
<accession>A0A1H7VDF6</accession>
<dbReference type="InterPro" id="IPR003661">
    <property type="entry name" value="HisK_dim/P_dom"/>
</dbReference>
<dbReference type="Gene3D" id="1.10.287.130">
    <property type="match status" value="1"/>
</dbReference>
<dbReference type="OrthoDB" id="9805967at2"/>